<feature type="compositionally biased region" description="Basic and acidic residues" evidence="2">
    <location>
        <begin position="590"/>
        <end position="608"/>
    </location>
</feature>
<feature type="compositionally biased region" description="Basic and acidic residues" evidence="2">
    <location>
        <begin position="633"/>
        <end position="667"/>
    </location>
</feature>
<gene>
    <name evidence="4" type="ORF">PDIGIT_LOCUS11732</name>
</gene>
<dbReference type="GO" id="GO:0000981">
    <property type="term" value="F:DNA-binding transcription factor activity, RNA polymerase II-specific"/>
    <property type="evidence" value="ECO:0007669"/>
    <property type="project" value="InterPro"/>
</dbReference>
<evidence type="ECO:0000256" key="2">
    <source>
        <dbReference type="SAM" id="MobiDB-lite"/>
    </source>
</evidence>
<name>A0A9W4XXW4_9PLEO</name>
<feature type="compositionally biased region" description="Polar residues" evidence="2">
    <location>
        <begin position="428"/>
        <end position="450"/>
    </location>
</feature>
<organism evidence="4 5">
    <name type="scientific">Periconia digitata</name>
    <dbReference type="NCBI Taxonomy" id="1303443"/>
    <lineage>
        <taxon>Eukaryota</taxon>
        <taxon>Fungi</taxon>
        <taxon>Dikarya</taxon>
        <taxon>Ascomycota</taxon>
        <taxon>Pezizomycotina</taxon>
        <taxon>Dothideomycetes</taxon>
        <taxon>Pleosporomycetidae</taxon>
        <taxon>Pleosporales</taxon>
        <taxon>Massarineae</taxon>
        <taxon>Periconiaceae</taxon>
        <taxon>Periconia</taxon>
    </lineage>
</organism>
<feature type="compositionally biased region" description="Low complexity" evidence="2">
    <location>
        <begin position="708"/>
        <end position="719"/>
    </location>
</feature>
<keyword evidence="5" id="KW-1185">Reference proteome</keyword>
<feature type="compositionally biased region" description="Basic and acidic residues" evidence="2">
    <location>
        <begin position="754"/>
        <end position="771"/>
    </location>
</feature>
<dbReference type="AlphaFoldDB" id="A0A9W4XXW4"/>
<feature type="compositionally biased region" description="Basic and acidic residues" evidence="2">
    <location>
        <begin position="484"/>
        <end position="499"/>
    </location>
</feature>
<dbReference type="Pfam" id="PF00172">
    <property type="entry name" value="Zn_clus"/>
    <property type="match status" value="1"/>
</dbReference>
<reference evidence="4" key="1">
    <citation type="submission" date="2023-01" db="EMBL/GenBank/DDBJ databases">
        <authorList>
            <person name="Van Ghelder C."/>
            <person name="Rancurel C."/>
        </authorList>
    </citation>
    <scope>NUCLEOTIDE SEQUENCE</scope>
    <source>
        <strain evidence="4">CNCM I-4278</strain>
    </source>
</reference>
<comment type="caution">
    <text evidence="4">The sequence shown here is derived from an EMBL/GenBank/DDBJ whole genome shotgun (WGS) entry which is preliminary data.</text>
</comment>
<dbReference type="InterPro" id="IPR001138">
    <property type="entry name" value="Zn2Cys6_DnaBD"/>
</dbReference>
<feature type="compositionally biased region" description="Basic and acidic residues" evidence="2">
    <location>
        <begin position="722"/>
        <end position="733"/>
    </location>
</feature>
<evidence type="ECO:0000259" key="3">
    <source>
        <dbReference type="PROSITE" id="PS50048"/>
    </source>
</evidence>
<feature type="compositionally biased region" description="Polar residues" evidence="2">
    <location>
        <begin position="533"/>
        <end position="549"/>
    </location>
</feature>
<protein>
    <recommendedName>
        <fullName evidence="3">Zn(2)-C6 fungal-type domain-containing protein</fullName>
    </recommendedName>
</protein>
<dbReference type="EMBL" id="CAOQHR010000008">
    <property type="protein sequence ID" value="CAI6338602.1"/>
    <property type="molecule type" value="Genomic_DNA"/>
</dbReference>
<feature type="region of interest" description="Disordered" evidence="2">
    <location>
        <begin position="297"/>
        <end position="364"/>
    </location>
</feature>
<sequence>MAETIGLIASVLQVAGAGLKLSQTLYQYAESVNSADRRIKDIAKEVQLTSLIVDELGTLFKQNDTSSLLSKNALNTADETVRECSTVFLELDAALAKHKKNAFGRLKFPFREPKIELLRSHIDKLKSTLQLLMQVLTHAHQIAAKKLDREAEAAQRQEIKTLLLNKKNSTKRYEESVRKYSTSEESTLLDDHDETDQNMNTLSGVTFAAASVSPTITAKTLETCVQHIRGLLENIENLQKVLSNHDNGLDNSKCHQETIESYFQARSHLDSVLLGNPRGTGSSISGAAHIGTTDYNTIRPSLHAGHNQGVNGAVPSESPNTSSPSGQASDNIVPEKIESSSPSDMSTDDTLSRRSTRSARSTSGMSRRSILACTECRKRRVHCDSAVPACSTCVRRGIQCPGYRVQQSFVFHKFEEIVFDNSEIARSPNQSCSAYSHDSQALSPSPQGNTHIHESEDRTGMRVQSESRKAEEEREQDVVLGGEQYERRFEGSSESRRSEIQTQPHQRHTPEDDGDSSPVDIGASQAAIGFSGLSFQGESSPPAVSSNHQPDPYTDPGPSEDNAFFSPVAYEDTAPLSDDPSLQRIAGTLRTERHLSDKGRSKTPRSNDTDDSESLTRRLGASYVGDSSIPTVPRDESHRSEKERERELRREKPEANRLQQKSREDMLNVKVPPLVQSSRWGLLSSGPSSTRDSAEKHPIPRKRRSDTALPSLASRPSLSDGQTRDDEHESRYSDDDEPLLFGMSEIDTGGSRGTIDELRGGSEGREVAQGKLQERISSELEADEEVDDILREWTTVIA</sequence>
<dbReference type="CDD" id="cd00067">
    <property type="entry name" value="GAL4"/>
    <property type="match status" value="1"/>
</dbReference>
<feature type="domain" description="Zn(2)-C6 fungal-type" evidence="3">
    <location>
        <begin position="372"/>
        <end position="400"/>
    </location>
</feature>
<dbReference type="Gene3D" id="4.10.240.10">
    <property type="entry name" value="Zn(2)-C6 fungal-type DNA-binding domain"/>
    <property type="match status" value="1"/>
</dbReference>
<dbReference type="PANTHER" id="PTHR36167:SF4">
    <property type="entry name" value="FUNGAL N-TERMINAL DOMAIN-CONTAINING PROTEIN"/>
    <property type="match status" value="1"/>
</dbReference>
<dbReference type="PROSITE" id="PS00463">
    <property type="entry name" value="ZN2_CY6_FUNGAL_1"/>
    <property type="match status" value="1"/>
</dbReference>
<evidence type="ECO:0000256" key="1">
    <source>
        <dbReference type="ARBA" id="ARBA00023242"/>
    </source>
</evidence>
<keyword evidence="1" id="KW-0539">Nucleus</keyword>
<evidence type="ECO:0000313" key="4">
    <source>
        <dbReference type="EMBL" id="CAI6338602.1"/>
    </source>
</evidence>
<dbReference type="GO" id="GO:0008270">
    <property type="term" value="F:zinc ion binding"/>
    <property type="evidence" value="ECO:0007669"/>
    <property type="project" value="InterPro"/>
</dbReference>
<dbReference type="PROSITE" id="PS50048">
    <property type="entry name" value="ZN2_CY6_FUNGAL_2"/>
    <property type="match status" value="1"/>
</dbReference>
<dbReference type="InterPro" id="IPR039327">
    <property type="entry name" value="CON7-like"/>
</dbReference>
<dbReference type="OrthoDB" id="5431013at2759"/>
<dbReference type="PANTHER" id="PTHR36167">
    <property type="entry name" value="C2H2 FINGER DOMAIN TRANSCRIPTION FACTOR (EUROFUNG)-RELATED"/>
    <property type="match status" value="1"/>
</dbReference>
<dbReference type="InterPro" id="IPR036864">
    <property type="entry name" value="Zn2-C6_fun-type_DNA-bd_sf"/>
</dbReference>
<feature type="region of interest" description="Disordered" evidence="2">
    <location>
        <begin position="428"/>
        <end position="771"/>
    </location>
</feature>
<feature type="compositionally biased region" description="Polar residues" evidence="2">
    <location>
        <begin position="317"/>
        <end position="330"/>
    </location>
</feature>
<accession>A0A9W4XXW4</accession>
<dbReference type="SUPFAM" id="SSF57701">
    <property type="entry name" value="Zn2/Cys6 DNA-binding domain"/>
    <property type="match status" value="1"/>
</dbReference>
<evidence type="ECO:0000313" key="5">
    <source>
        <dbReference type="Proteomes" id="UP001152607"/>
    </source>
</evidence>
<dbReference type="Proteomes" id="UP001152607">
    <property type="component" value="Unassembled WGS sequence"/>
</dbReference>
<feature type="compositionally biased region" description="Basic and acidic residues" evidence="2">
    <location>
        <begin position="451"/>
        <end position="472"/>
    </location>
</feature>
<proteinExistence type="predicted"/>
<feature type="compositionally biased region" description="Polar residues" evidence="2">
    <location>
        <begin position="675"/>
        <end position="691"/>
    </location>
</feature>
<feature type="compositionally biased region" description="Low complexity" evidence="2">
    <location>
        <begin position="339"/>
        <end position="349"/>
    </location>
</feature>
<dbReference type="SMART" id="SM00066">
    <property type="entry name" value="GAL4"/>
    <property type="match status" value="1"/>
</dbReference>